<accession>A0ABD3MT01</accession>
<dbReference type="Gene3D" id="1.25.40.10">
    <property type="entry name" value="Tetratricopeptide repeat domain"/>
    <property type="match status" value="1"/>
</dbReference>
<dbReference type="InterPro" id="IPR011990">
    <property type="entry name" value="TPR-like_helical_dom_sf"/>
</dbReference>
<evidence type="ECO:0000313" key="5">
    <source>
        <dbReference type="Proteomes" id="UP001530293"/>
    </source>
</evidence>
<dbReference type="NCBIfam" id="TIGR00756">
    <property type="entry name" value="PPR"/>
    <property type="match status" value="1"/>
</dbReference>
<keyword evidence="5" id="KW-1185">Reference proteome</keyword>
<evidence type="ECO:0000259" key="3">
    <source>
        <dbReference type="Pfam" id="PF17177"/>
    </source>
</evidence>
<sequence>MGKTHTKGNGMLLRPSSTTIISLMKPPSLPLIASFCTLASCGASSLTSASGPQMNNGNGVVLFAPPPRQNPLIHHLPRRRICWSSSSSSSSLSLVYPIQNRRHRHPSKSAYTTSSSHRFGTTSRSRWDRLALKQSSFQQLYSLTSSSSLSLSSSSESTESTTSMLDDIAGGEVDEYFDNAQFTPYAVAIEEILSKRNVMRDFRKNELDLTVVKERLLERRRILPIWEIDHFLVPPNHVKADAEREVVVDGHVGTQSSSPQLKGDNSVQPSNGEKEEDSSVIPPTLSYTRHKLRQRSQMYLDATGLTSSQHKLATVLLAHLVDHCAKHSTPAPLYVAWEKVLEGGLVPLSRTLSTYLYVFSLEDSEDEENDSEKKEKDSNAFRRDIAAEVAMFHDAIYPPTEKTITLLVKSLVGKGDAQGAEALLESIATDSTNGQLRHRTTSPILRLYCEKGDIDSALRLYHKMRSTSRVKMDASTYANFIAAVAQHGYFRSDSNCIVGAQDLGYNRSCGPDLLNSLLSEMAEDVLDISEESARVLHNGFALGFHESGLDVLSDSEIMSVTTTRCNNGSLVANRVLVDNDSAICSATGATLRLIVLEQSQRVHVHDTLLEMAREKSKEYTAKLASKGRSTNDNAEKAELATQILKEFSEWLDTRSGKPYTAIVDGANVAYFGWGRVNVYQLMHMVNALERQGEHPLVIFPQKYTLQRFHLRQGMIQILREEEMAYLEELKEREQMYVVPPMCLDDLYWMLASVSNQTVATHGQNIYVPKDNPDGRYPGLRPMVITNDKMRDHKMELLEERSFRRWCCSHIVNYNFTEFIENSKEERTICFHAADLFSDEIQGNVGSNESDGGSGGMVWHFPVSEWASNERFCLRLPIISE</sequence>
<keyword evidence="1" id="KW-0677">Repeat</keyword>
<comment type="caution">
    <text evidence="4">The sequence shown here is derived from an EMBL/GenBank/DDBJ whole genome shotgun (WGS) entry which is preliminary data.</text>
</comment>
<protein>
    <recommendedName>
        <fullName evidence="3">PROP1-like PPR domain-containing protein</fullName>
    </recommendedName>
</protein>
<proteinExistence type="predicted"/>
<evidence type="ECO:0000313" key="4">
    <source>
        <dbReference type="EMBL" id="KAL3765367.1"/>
    </source>
</evidence>
<organism evidence="4 5">
    <name type="scientific">Discostella pseudostelligera</name>
    <dbReference type="NCBI Taxonomy" id="259834"/>
    <lineage>
        <taxon>Eukaryota</taxon>
        <taxon>Sar</taxon>
        <taxon>Stramenopiles</taxon>
        <taxon>Ochrophyta</taxon>
        <taxon>Bacillariophyta</taxon>
        <taxon>Coscinodiscophyceae</taxon>
        <taxon>Thalassiosirophycidae</taxon>
        <taxon>Stephanodiscales</taxon>
        <taxon>Stephanodiscaceae</taxon>
        <taxon>Discostella</taxon>
    </lineage>
</organism>
<feature type="domain" description="PROP1-like PPR" evidence="3">
    <location>
        <begin position="379"/>
        <end position="488"/>
    </location>
</feature>
<reference evidence="4 5" key="1">
    <citation type="submission" date="2024-10" db="EMBL/GenBank/DDBJ databases">
        <title>Updated reference genomes for cyclostephanoid diatoms.</title>
        <authorList>
            <person name="Roberts W.R."/>
            <person name="Alverson A.J."/>
        </authorList>
    </citation>
    <scope>NUCLEOTIDE SEQUENCE [LARGE SCALE GENOMIC DNA]</scope>
    <source>
        <strain evidence="4 5">AJA232-27</strain>
    </source>
</reference>
<dbReference type="Pfam" id="PF17177">
    <property type="entry name" value="PPR_long"/>
    <property type="match status" value="1"/>
</dbReference>
<dbReference type="AlphaFoldDB" id="A0ABD3MT01"/>
<dbReference type="EMBL" id="JALLBG020000096">
    <property type="protein sequence ID" value="KAL3765367.1"/>
    <property type="molecule type" value="Genomic_DNA"/>
</dbReference>
<evidence type="ECO:0000256" key="2">
    <source>
        <dbReference type="SAM" id="MobiDB-lite"/>
    </source>
</evidence>
<dbReference type="Proteomes" id="UP001530293">
    <property type="component" value="Unassembled WGS sequence"/>
</dbReference>
<dbReference type="PANTHER" id="PTHR13547">
    <property type="match status" value="1"/>
</dbReference>
<evidence type="ECO:0000256" key="1">
    <source>
        <dbReference type="ARBA" id="ARBA00022737"/>
    </source>
</evidence>
<feature type="compositionally biased region" description="Polar residues" evidence="2">
    <location>
        <begin position="253"/>
        <end position="271"/>
    </location>
</feature>
<dbReference type="Gene3D" id="3.40.50.11980">
    <property type="match status" value="1"/>
</dbReference>
<feature type="region of interest" description="Disordered" evidence="2">
    <location>
        <begin position="252"/>
        <end position="287"/>
    </location>
</feature>
<dbReference type="PANTHER" id="PTHR13547:SF1">
    <property type="entry name" value="MITOCHONDRIAL RIBONUCLEASE P CATALYTIC SUBUNIT"/>
    <property type="match status" value="1"/>
</dbReference>
<dbReference type="InterPro" id="IPR002885">
    <property type="entry name" value="PPR_rpt"/>
</dbReference>
<dbReference type="InterPro" id="IPR033443">
    <property type="entry name" value="PROP1-like_PPR_dom"/>
</dbReference>
<gene>
    <name evidence="4" type="ORF">ACHAWU_002285</name>
</gene>
<name>A0ABD3MT01_9STRA</name>